<feature type="transmembrane region" description="Helical" evidence="1">
    <location>
        <begin position="372"/>
        <end position="391"/>
    </location>
</feature>
<feature type="transmembrane region" description="Helical" evidence="1">
    <location>
        <begin position="115"/>
        <end position="132"/>
    </location>
</feature>
<evidence type="ECO:0000313" key="3">
    <source>
        <dbReference type="Proteomes" id="UP001361239"/>
    </source>
</evidence>
<dbReference type="GO" id="GO:0016757">
    <property type="term" value="F:glycosyltransferase activity"/>
    <property type="evidence" value="ECO:0007669"/>
    <property type="project" value="UniProtKB-KW"/>
</dbReference>
<keyword evidence="1" id="KW-0472">Membrane</keyword>
<dbReference type="EMBL" id="JBBHJZ010000001">
    <property type="protein sequence ID" value="MEJ5975231.1"/>
    <property type="molecule type" value="Genomic_DNA"/>
</dbReference>
<evidence type="ECO:0000313" key="2">
    <source>
        <dbReference type="EMBL" id="MEJ5975231.1"/>
    </source>
</evidence>
<comment type="caution">
    <text evidence="2">The sequence shown here is derived from an EMBL/GenBank/DDBJ whole genome shotgun (WGS) entry which is preliminary data.</text>
</comment>
<sequence>MTSIGASTPDRGYALRIALALVVAGLVVNGLIVRLWLGGNGRILFYETDRLADFVKHTMSFPGGALAPSFYPELIAHFQSDIEIFARVHGHFHNMPETVLLTLAVRPLFSLIDPIVLYMIFASLCVLIWASVCHRHADAEARPYALGLALANYPLLLMLDRGNLFSAITAICLAVALLRKRQDWLATMLIAVAVNIRPNVAVIVLPLLAWDRATFAFVARTFIVGVVLGFGSLAIDNVIYPAYTLQSWLRGLQLYNDTYTLGRFGTEYGSSLWGALRHVLPVTGRAVVLCMLAGLLPLVLAWLWRNRLSYAASCFLAMAACALSTAVFGDYHLLIFLVPLLILRREDPAFWPILLGACWVLTPKNYTPNDVLSWQVFLNPAGTVLAVLGIAQAYRNRVYGISTPHTVEGQS</sequence>
<proteinExistence type="predicted"/>
<keyword evidence="1" id="KW-0812">Transmembrane</keyword>
<name>A0ABU8RR64_9SPHN</name>
<keyword evidence="2" id="KW-0328">Glycosyltransferase</keyword>
<keyword evidence="2" id="KW-0808">Transferase</keyword>
<feature type="transmembrane region" description="Helical" evidence="1">
    <location>
        <begin position="152"/>
        <end position="178"/>
    </location>
</feature>
<gene>
    <name evidence="2" type="ORF">WG901_01180</name>
</gene>
<feature type="transmembrane region" description="Helical" evidence="1">
    <location>
        <begin position="13"/>
        <end position="37"/>
    </location>
</feature>
<feature type="transmembrane region" description="Helical" evidence="1">
    <location>
        <begin position="215"/>
        <end position="240"/>
    </location>
</feature>
<dbReference type="RefSeq" id="WP_339585196.1">
    <property type="nucleotide sequence ID" value="NZ_JBBHJZ010000001.1"/>
</dbReference>
<dbReference type="EC" id="2.4.-.-" evidence="2"/>
<dbReference type="Proteomes" id="UP001361239">
    <property type="component" value="Unassembled WGS sequence"/>
</dbReference>
<keyword evidence="3" id="KW-1185">Reference proteome</keyword>
<reference evidence="2 3" key="1">
    <citation type="submission" date="2024-03" db="EMBL/GenBank/DDBJ databases">
        <authorList>
            <person name="Jo J.-H."/>
        </authorList>
    </citation>
    <scope>NUCLEOTIDE SEQUENCE [LARGE SCALE GENOMIC DNA]</scope>
    <source>
        <strain evidence="2 3">PS1R-30</strain>
    </source>
</reference>
<evidence type="ECO:0000256" key="1">
    <source>
        <dbReference type="SAM" id="Phobius"/>
    </source>
</evidence>
<protein>
    <submittedName>
        <fullName evidence="2">Glycosyltransferase family 87 protein</fullName>
        <ecNumber evidence="2">2.4.-.-</ecNumber>
    </submittedName>
</protein>
<organism evidence="2 3">
    <name type="scientific">Novosphingobium anseongense</name>
    <dbReference type="NCBI Taxonomy" id="3133436"/>
    <lineage>
        <taxon>Bacteria</taxon>
        <taxon>Pseudomonadati</taxon>
        <taxon>Pseudomonadota</taxon>
        <taxon>Alphaproteobacteria</taxon>
        <taxon>Sphingomonadales</taxon>
        <taxon>Sphingomonadaceae</taxon>
        <taxon>Novosphingobium</taxon>
    </lineage>
</organism>
<keyword evidence="1" id="KW-1133">Transmembrane helix</keyword>
<feature type="transmembrane region" description="Helical" evidence="1">
    <location>
        <begin position="185"/>
        <end position="209"/>
    </location>
</feature>
<accession>A0ABU8RR64</accession>
<feature type="transmembrane region" description="Helical" evidence="1">
    <location>
        <begin position="310"/>
        <end position="342"/>
    </location>
</feature>
<feature type="transmembrane region" description="Helical" evidence="1">
    <location>
        <begin position="286"/>
        <end position="304"/>
    </location>
</feature>